<organism evidence="1 2">
    <name type="scientific">Occultella aeris</name>
    <dbReference type="NCBI Taxonomy" id="2761496"/>
    <lineage>
        <taxon>Bacteria</taxon>
        <taxon>Bacillati</taxon>
        <taxon>Actinomycetota</taxon>
        <taxon>Actinomycetes</taxon>
        <taxon>Micrococcales</taxon>
        <taxon>Ruaniaceae</taxon>
        <taxon>Occultella</taxon>
    </lineage>
</organism>
<proteinExistence type="predicted"/>
<comment type="caution">
    <text evidence="1">The sequence shown here is derived from an EMBL/GenBank/DDBJ whole genome shotgun (WGS) entry which is preliminary data.</text>
</comment>
<gene>
    <name evidence="1" type="ORF">HALOF300_02386</name>
</gene>
<keyword evidence="2" id="KW-1185">Reference proteome</keyword>
<name>A0A7M4DJS8_9MICO</name>
<protein>
    <submittedName>
        <fullName evidence="1">Uncharacterized protein</fullName>
    </submittedName>
</protein>
<dbReference type="Proteomes" id="UP000419743">
    <property type="component" value="Unassembled WGS sequence"/>
</dbReference>
<accession>A0A7M4DJS8</accession>
<dbReference type="AlphaFoldDB" id="A0A7M4DJS8"/>
<reference evidence="1 2" key="1">
    <citation type="submission" date="2019-11" db="EMBL/GenBank/DDBJ databases">
        <authorList>
            <person name="Criscuolo A."/>
        </authorList>
    </citation>
    <scope>NUCLEOTIDE SEQUENCE [LARGE SCALE GENOMIC DNA]</scope>
    <source>
        <strain evidence="1">CIP111667</strain>
    </source>
</reference>
<evidence type="ECO:0000313" key="1">
    <source>
        <dbReference type="EMBL" id="VZO37313.1"/>
    </source>
</evidence>
<evidence type="ECO:0000313" key="2">
    <source>
        <dbReference type="Proteomes" id="UP000419743"/>
    </source>
</evidence>
<sequence>MRDGIDWGEVGAGGRFEKVATRVVAIDVGSVRTNFAWAGLDLPERRPVGAGGRYPEGAALAVLEALVGGVPVALGFEAPLMVPVSPVGPVDGWITLGQARQGETADGRSRPWSAGAGSGALATGLVQMAWMLERIGSAFPGLPCTTRPEAWLAGAATLLVWEAFVSGTGKPVPSGITQHAADAAAAADTFADRLEEATLSTSDVVCTPASSFNLAAAAAAYAGLGIAADERRGHVQVYRTRPAAM</sequence>
<dbReference type="EMBL" id="CACRYJ010000033">
    <property type="protein sequence ID" value="VZO37313.1"/>
    <property type="molecule type" value="Genomic_DNA"/>
</dbReference>